<sequence length="72" mass="7694">SVFWVFANELNPLEDTENVDGLPSPKLGIEVAELPTDVPPPKLGLTPGACEVACLLKPGDLGVWLRNPKGEE</sequence>
<reference evidence="1" key="1">
    <citation type="submission" date="2021-06" db="EMBL/GenBank/DDBJ databases">
        <authorList>
            <person name="Kallberg Y."/>
            <person name="Tangrot J."/>
            <person name="Rosling A."/>
        </authorList>
    </citation>
    <scope>NUCLEOTIDE SEQUENCE</scope>
    <source>
        <strain evidence="1">CL551</strain>
    </source>
</reference>
<keyword evidence="2" id="KW-1185">Reference proteome</keyword>
<evidence type="ECO:0000313" key="1">
    <source>
        <dbReference type="EMBL" id="CAG8780183.1"/>
    </source>
</evidence>
<dbReference type="AlphaFoldDB" id="A0A9N9JGC5"/>
<name>A0A9N9JGC5_9GLOM</name>
<dbReference type="EMBL" id="CAJVPV010052041">
    <property type="protein sequence ID" value="CAG8780183.1"/>
    <property type="molecule type" value="Genomic_DNA"/>
</dbReference>
<protein>
    <submittedName>
        <fullName evidence="1">17741_t:CDS:1</fullName>
    </submittedName>
</protein>
<comment type="caution">
    <text evidence="1">The sequence shown here is derived from an EMBL/GenBank/DDBJ whole genome shotgun (WGS) entry which is preliminary data.</text>
</comment>
<organism evidence="1 2">
    <name type="scientific">Acaulospora morrowiae</name>
    <dbReference type="NCBI Taxonomy" id="94023"/>
    <lineage>
        <taxon>Eukaryota</taxon>
        <taxon>Fungi</taxon>
        <taxon>Fungi incertae sedis</taxon>
        <taxon>Mucoromycota</taxon>
        <taxon>Glomeromycotina</taxon>
        <taxon>Glomeromycetes</taxon>
        <taxon>Diversisporales</taxon>
        <taxon>Acaulosporaceae</taxon>
        <taxon>Acaulospora</taxon>
    </lineage>
</organism>
<feature type="non-terminal residue" evidence="1">
    <location>
        <position position="72"/>
    </location>
</feature>
<dbReference type="Proteomes" id="UP000789342">
    <property type="component" value="Unassembled WGS sequence"/>
</dbReference>
<gene>
    <name evidence="1" type="ORF">AMORRO_LOCUS17254</name>
</gene>
<evidence type="ECO:0000313" key="2">
    <source>
        <dbReference type="Proteomes" id="UP000789342"/>
    </source>
</evidence>
<accession>A0A9N9JGC5</accession>
<proteinExistence type="predicted"/>
<feature type="non-terminal residue" evidence="1">
    <location>
        <position position="1"/>
    </location>
</feature>